<sequence>MSLCSFHVEDGDSINKLISSCPILESLILRDIWIEDGYEVCVNIESHELKHLEIINNNLLVWSHYNMAKIINLSAPNMTSFICKDYMLQEYCLENVSSLVTADVEIVREDEYEALEYHDLEISEEEKEILYPKRMMEFTKAFHNVKELTISSPGLLQILAGSPDLIEGRSP</sequence>
<proteinExistence type="predicted"/>
<dbReference type="Pfam" id="PF24758">
    <property type="entry name" value="LRR_At5g56370"/>
    <property type="match status" value="1"/>
</dbReference>
<evidence type="ECO:0000259" key="1">
    <source>
        <dbReference type="Pfam" id="PF24758"/>
    </source>
</evidence>
<feature type="domain" description="F-box/LRR-repeat protein 15/At3g58940/PEG3-like LRR" evidence="1">
    <location>
        <begin position="2"/>
        <end position="151"/>
    </location>
</feature>
<dbReference type="Proteomes" id="UP001202328">
    <property type="component" value="Unassembled WGS sequence"/>
</dbReference>
<evidence type="ECO:0000313" key="3">
    <source>
        <dbReference type="Proteomes" id="UP001202328"/>
    </source>
</evidence>
<evidence type="ECO:0000313" key="2">
    <source>
        <dbReference type="EMBL" id="KAI3955546.1"/>
    </source>
</evidence>
<accession>A0AAD4TGV8</accession>
<dbReference type="AlphaFoldDB" id="A0AAD4TGV8"/>
<keyword evidence="3" id="KW-1185">Reference proteome</keyword>
<dbReference type="PANTHER" id="PTHR31900">
    <property type="entry name" value="F-BOX/RNI SUPERFAMILY PROTEIN-RELATED"/>
    <property type="match status" value="1"/>
</dbReference>
<name>A0AAD4TGV8_9MAGN</name>
<gene>
    <name evidence="2" type="ORF">MKW98_028491</name>
</gene>
<dbReference type="EMBL" id="JAJJMB010001750">
    <property type="protein sequence ID" value="KAI3955546.1"/>
    <property type="molecule type" value="Genomic_DNA"/>
</dbReference>
<organism evidence="2 3">
    <name type="scientific">Papaver atlanticum</name>
    <dbReference type="NCBI Taxonomy" id="357466"/>
    <lineage>
        <taxon>Eukaryota</taxon>
        <taxon>Viridiplantae</taxon>
        <taxon>Streptophyta</taxon>
        <taxon>Embryophyta</taxon>
        <taxon>Tracheophyta</taxon>
        <taxon>Spermatophyta</taxon>
        <taxon>Magnoliopsida</taxon>
        <taxon>Ranunculales</taxon>
        <taxon>Papaveraceae</taxon>
        <taxon>Papaveroideae</taxon>
        <taxon>Papaver</taxon>
    </lineage>
</organism>
<comment type="caution">
    <text evidence="2">The sequence shown here is derived from an EMBL/GenBank/DDBJ whole genome shotgun (WGS) entry which is preliminary data.</text>
</comment>
<dbReference type="InterPro" id="IPR050232">
    <property type="entry name" value="FBL13/AtMIF1-like"/>
</dbReference>
<protein>
    <recommendedName>
        <fullName evidence="1">F-box/LRR-repeat protein 15/At3g58940/PEG3-like LRR domain-containing protein</fullName>
    </recommendedName>
</protein>
<reference evidence="2" key="1">
    <citation type="submission" date="2022-04" db="EMBL/GenBank/DDBJ databases">
        <title>A functionally conserved STORR gene fusion in Papaver species that diverged 16.8 million years ago.</title>
        <authorList>
            <person name="Catania T."/>
        </authorList>
    </citation>
    <scope>NUCLEOTIDE SEQUENCE</scope>
    <source>
        <strain evidence="2">S-188037</strain>
    </source>
</reference>
<dbReference type="InterPro" id="IPR055411">
    <property type="entry name" value="LRR_FXL15/At3g58940/PEG3-like"/>
</dbReference>
<dbReference type="PANTHER" id="PTHR31900:SF30">
    <property type="entry name" value="SUPERFAMILY PROTEIN, PUTATIVE-RELATED"/>
    <property type="match status" value="1"/>
</dbReference>